<protein>
    <recommendedName>
        <fullName evidence="1">Rv3660c-like CheY-like N-terminal domain-containing protein</fullName>
    </recommendedName>
</protein>
<dbReference type="InterPro" id="IPR059050">
    <property type="entry name" value="Rv3660c_N"/>
</dbReference>
<dbReference type="NCBIfam" id="TIGR03815">
    <property type="entry name" value="CpaE_hom_Actino"/>
    <property type="match status" value="1"/>
</dbReference>
<dbReference type="PANTHER" id="PTHR43384:SF11">
    <property type="entry name" value="SEPTUM SITE DETERMINING PROTEIN"/>
    <property type="match status" value="1"/>
</dbReference>
<evidence type="ECO:0000259" key="1">
    <source>
        <dbReference type="Pfam" id="PF26563"/>
    </source>
</evidence>
<proteinExistence type="predicted"/>
<evidence type="ECO:0000313" key="3">
    <source>
        <dbReference type="Proteomes" id="UP001190465"/>
    </source>
</evidence>
<feature type="domain" description="Rv3660c-like CheY-like N-terminal" evidence="1">
    <location>
        <begin position="11"/>
        <end position="118"/>
    </location>
</feature>
<dbReference type="Gene3D" id="3.40.50.300">
    <property type="entry name" value="P-loop containing nucleotide triphosphate hydrolases"/>
    <property type="match status" value="1"/>
</dbReference>
<dbReference type="Pfam" id="PF26563">
    <property type="entry name" value="Rv3660c_N"/>
    <property type="match status" value="1"/>
</dbReference>
<dbReference type="InterPro" id="IPR022521">
    <property type="entry name" value="Rv3660c"/>
</dbReference>
<name>A0ABM9L9J8_9MYCO</name>
<accession>A0ABM9L9J8</accession>
<dbReference type="InterPro" id="IPR027417">
    <property type="entry name" value="P-loop_NTPase"/>
</dbReference>
<keyword evidence="3" id="KW-1185">Reference proteome</keyword>
<reference evidence="2 3" key="1">
    <citation type="submission" date="2023-08" db="EMBL/GenBank/DDBJ databases">
        <authorList>
            <person name="Folkvardsen B D."/>
            <person name="Norman A."/>
        </authorList>
    </citation>
    <scope>NUCLEOTIDE SEQUENCE [LARGE SCALE GENOMIC DNA]</scope>
    <source>
        <strain evidence="2 3">Mu0053</strain>
    </source>
</reference>
<gene>
    <name evidence="2" type="ORF">MU0053_000306</name>
</gene>
<dbReference type="Proteomes" id="UP001190465">
    <property type="component" value="Chromosome"/>
</dbReference>
<dbReference type="EMBL" id="OY726397">
    <property type="protein sequence ID" value="CAJ1495207.1"/>
    <property type="molecule type" value="Genomic_DNA"/>
</dbReference>
<sequence length="367" mass="36906">MTEHSGLLALLADSALRDEVDRIAAAVGTGVVRLSSPTALGRTAWSAALAVVVDEGGAARCAAMGLPRRRAVFVLAPAEPTATTFHAAMAVGAQSVLMLPAQADELVRALTAALEDGRGEARSGAPGGAVVAVIGGRGGAGASVLAAALALRAPESLLMDLDSFGGGIDLLLGAESSTGLRWSDIAVRSGRLNWADLRQALPAHGGVTVLSGDRRGFEIDCGAAEVILDAARQGGATVVCDLPRGLTDAAVVALEQADLAAVVCPSDVRSCAATAALAPTLNAVNPNVGLVVRGPSPGGLRAVDVAEIVELPLLAAMRPEPMLSEHLERGGVRLRPRSPLALAATAVLDLLGRRPGRGVGRHPGAAA</sequence>
<evidence type="ECO:0000313" key="2">
    <source>
        <dbReference type="EMBL" id="CAJ1495207.1"/>
    </source>
</evidence>
<dbReference type="SUPFAM" id="SSF52540">
    <property type="entry name" value="P-loop containing nucleoside triphosphate hydrolases"/>
    <property type="match status" value="1"/>
</dbReference>
<dbReference type="PANTHER" id="PTHR43384">
    <property type="entry name" value="SEPTUM SITE-DETERMINING PROTEIN MIND HOMOLOG, CHLOROPLASTIC-RELATED"/>
    <property type="match status" value="1"/>
</dbReference>
<dbReference type="InterPro" id="IPR050625">
    <property type="entry name" value="ParA/MinD_ATPase"/>
</dbReference>
<organism evidence="2 3">
    <name type="scientific">[Mycobacterium] burgundiense</name>
    <dbReference type="NCBI Taxonomy" id="3064286"/>
    <lineage>
        <taxon>Bacteria</taxon>
        <taxon>Bacillati</taxon>
        <taxon>Actinomycetota</taxon>
        <taxon>Actinomycetes</taxon>
        <taxon>Mycobacteriales</taxon>
        <taxon>Mycobacteriaceae</taxon>
        <taxon>Mycolicibacterium</taxon>
    </lineage>
</organism>